<dbReference type="AlphaFoldDB" id="A0A8S2T1D2"/>
<proteinExistence type="predicted"/>
<sequence>IITAHSRLGLDSEDWGTNDGTKLIQWPYHTGGNQLWRVQPILGSSPDVVQLINMFTVTNSNVGKLVSVPTDDTSAGVQLQLWTDQNSDLQKWKMIRV</sequence>
<evidence type="ECO:0000313" key="3">
    <source>
        <dbReference type="EMBL" id="CAF5180664.1"/>
    </source>
</evidence>
<dbReference type="Proteomes" id="UP000681967">
    <property type="component" value="Unassembled WGS sequence"/>
</dbReference>
<evidence type="ECO:0000313" key="2">
    <source>
        <dbReference type="EMBL" id="CAF4254472.1"/>
    </source>
</evidence>
<dbReference type="CDD" id="cd00161">
    <property type="entry name" value="beta-trefoil_Ricin-like"/>
    <property type="match status" value="1"/>
</dbReference>
<dbReference type="SUPFAM" id="SSF50370">
    <property type="entry name" value="Ricin B-like lectins"/>
    <property type="match status" value="1"/>
</dbReference>
<feature type="non-terminal residue" evidence="2">
    <location>
        <position position="1"/>
    </location>
</feature>
<organism evidence="2 4">
    <name type="scientific">Rotaria magnacalcarata</name>
    <dbReference type="NCBI Taxonomy" id="392030"/>
    <lineage>
        <taxon>Eukaryota</taxon>
        <taxon>Metazoa</taxon>
        <taxon>Spiralia</taxon>
        <taxon>Gnathifera</taxon>
        <taxon>Rotifera</taxon>
        <taxon>Eurotatoria</taxon>
        <taxon>Bdelloidea</taxon>
        <taxon>Philodinida</taxon>
        <taxon>Philodinidae</taxon>
        <taxon>Rotaria</taxon>
    </lineage>
</organism>
<dbReference type="Proteomes" id="UP000681720">
    <property type="component" value="Unassembled WGS sequence"/>
</dbReference>
<evidence type="ECO:0000259" key="1">
    <source>
        <dbReference type="Pfam" id="PF14200"/>
    </source>
</evidence>
<dbReference type="InterPro" id="IPR035992">
    <property type="entry name" value="Ricin_B-like_lectins"/>
</dbReference>
<feature type="domain" description="Ricin B lectin" evidence="1">
    <location>
        <begin position="33"/>
        <end position="94"/>
    </location>
</feature>
<evidence type="ECO:0000313" key="4">
    <source>
        <dbReference type="Proteomes" id="UP000681720"/>
    </source>
</evidence>
<accession>A0A8S2T1D2</accession>
<dbReference type="InterPro" id="IPR000772">
    <property type="entry name" value="Ricin_B_lectin"/>
</dbReference>
<dbReference type="Gene3D" id="2.80.10.50">
    <property type="match status" value="2"/>
</dbReference>
<comment type="caution">
    <text evidence="2">The sequence shown here is derived from an EMBL/GenBank/DDBJ whole genome shotgun (WGS) entry which is preliminary data.</text>
</comment>
<name>A0A8S2T1D2_9BILA</name>
<protein>
    <recommendedName>
        <fullName evidence="1">Ricin B lectin domain-containing protein</fullName>
    </recommendedName>
</protein>
<dbReference type="EMBL" id="CAJOBJ010027750">
    <property type="protein sequence ID" value="CAF4254472.1"/>
    <property type="molecule type" value="Genomic_DNA"/>
</dbReference>
<dbReference type="EMBL" id="CAJOBH010290583">
    <property type="protein sequence ID" value="CAF5180664.1"/>
    <property type="molecule type" value="Genomic_DNA"/>
</dbReference>
<dbReference type="Pfam" id="PF14200">
    <property type="entry name" value="RicinB_lectin_2"/>
    <property type="match status" value="1"/>
</dbReference>
<gene>
    <name evidence="3" type="ORF">BYL167_LOCUS78907</name>
    <name evidence="2" type="ORF">GIL414_LOCUS23848</name>
</gene>
<reference evidence="2" key="1">
    <citation type="submission" date="2021-02" db="EMBL/GenBank/DDBJ databases">
        <authorList>
            <person name="Nowell W R."/>
        </authorList>
    </citation>
    <scope>NUCLEOTIDE SEQUENCE</scope>
</reference>